<evidence type="ECO:0000313" key="1">
    <source>
        <dbReference type="EMBL" id="SMF94627.1"/>
    </source>
</evidence>
<sequence>MYTVVETPTFQRYAATVWTGAEREEFIDWIAAHPEAGAVIPGTGGLRKVRWARQGMGKRGGARIIYFNPLDNGLIVLLIVYTKAKFDNLPTAVLNQLRGEASDG</sequence>
<accession>A0A1Y6CWB6</accession>
<reference evidence="1 2" key="1">
    <citation type="submission" date="2016-12" db="EMBL/GenBank/DDBJ databases">
        <authorList>
            <person name="Song W.-J."/>
            <person name="Kurnit D.M."/>
        </authorList>
    </citation>
    <scope>NUCLEOTIDE SEQUENCE [LARGE SCALE GENOMIC DNA]</scope>
    <source>
        <strain evidence="1 2">175</strain>
    </source>
</reference>
<keyword evidence="2" id="KW-1185">Reference proteome</keyword>
<dbReference type="AlphaFoldDB" id="A0A1Y6CWB6"/>
<proteinExistence type="predicted"/>
<dbReference type="RefSeq" id="WP_085212164.1">
    <property type="nucleotide sequence ID" value="NZ_FXAM01000001.1"/>
</dbReference>
<dbReference type="InterPro" id="IPR009387">
    <property type="entry name" value="HigB-2"/>
</dbReference>
<dbReference type="STRING" id="1760988.SAMN02949497_1948"/>
<protein>
    <submittedName>
        <fullName evidence="1">Uncharacterized protein</fullName>
    </submittedName>
</protein>
<dbReference type="PIRSF" id="PIRSF039032">
    <property type="entry name" value="HigB-2"/>
    <property type="match status" value="1"/>
</dbReference>
<name>A0A1Y6CWB6_9GAMM</name>
<dbReference type="OrthoDB" id="197283at2"/>
<dbReference type="EMBL" id="FXAM01000001">
    <property type="protein sequence ID" value="SMF94627.1"/>
    <property type="molecule type" value="Genomic_DNA"/>
</dbReference>
<evidence type="ECO:0000313" key="2">
    <source>
        <dbReference type="Proteomes" id="UP000192923"/>
    </source>
</evidence>
<dbReference type="Proteomes" id="UP000192923">
    <property type="component" value="Unassembled WGS sequence"/>
</dbReference>
<gene>
    <name evidence="1" type="ORF">SAMN02949497_1948</name>
</gene>
<organism evidence="1 2">
    <name type="scientific">Methylomagnum ishizawai</name>
    <dbReference type="NCBI Taxonomy" id="1760988"/>
    <lineage>
        <taxon>Bacteria</taxon>
        <taxon>Pseudomonadati</taxon>
        <taxon>Pseudomonadota</taxon>
        <taxon>Gammaproteobacteria</taxon>
        <taxon>Methylococcales</taxon>
        <taxon>Methylococcaceae</taxon>
        <taxon>Methylomagnum</taxon>
    </lineage>
</organism>